<dbReference type="AlphaFoldDB" id="A0A1I5CY73"/>
<dbReference type="Proteomes" id="UP000198769">
    <property type="component" value="Unassembled WGS sequence"/>
</dbReference>
<keyword evidence="3" id="KW-1185">Reference proteome</keyword>
<accession>A0A1I5CY73</accession>
<sequence>MKKNVLLFIVLISSYAQSQISIQAYGGNKEAEVLGIYDKDFKNRWNYFASGTASYDYETRKVSPAVYQSLNYYVGSNWGASAGVYISDEDVMPSLGLAFVKETRTLGINLFPAVTYSLDTGKAGLGLYTLLEYTPKLNEKLNFYSMLMVESDFSFQEHQASSQIIRLGLENSKKMQFGIGSNISQTGSTFETDINFGLFIGKKF</sequence>
<proteinExistence type="predicted"/>
<reference evidence="3" key="1">
    <citation type="submission" date="2016-10" db="EMBL/GenBank/DDBJ databases">
        <authorList>
            <person name="Varghese N."/>
            <person name="Submissions S."/>
        </authorList>
    </citation>
    <scope>NUCLEOTIDE SEQUENCE [LARGE SCALE GENOMIC DNA]</scope>
    <source>
        <strain evidence="3">DSM 25575</strain>
    </source>
</reference>
<evidence type="ECO:0000313" key="2">
    <source>
        <dbReference type="EMBL" id="SFN91912.1"/>
    </source>
</evidence>
<keyword evidence="1" id="KW-0732">Signal</keyword>
<dbReference type="OrthoDB" id="1241558at2"/>
<organism evidence="2 3">
    <name type="scientific">Chryseobacterium oleae</name>
    <dbReference type="NCBI Taxonomy" id="491207"/>
    <lineage>
        <taxon>Bacteria</taxon>
        <taxon>Pseudomonadati</taxon>
        <taxon>Bacteroidota</taxon>
        <taxon>Flavobacteriia</taxon>
        <taxon>Flavobacteriales</taxon>
        <taxon>Weeksellaceae</taxon>
        <taxon>Chryseobacterium group</taxon>
        <taxon>Chryseobacterium</taxon>
    </lineage>
</organism>
<feature type="signal peptide" evidence="1">
    <location>
        <begin position="1"/>
        <end position="18"/>
    </location>
</feature>
<name>A0A1I5CY73_CHROL</name>
<feature type="chain" id="PRO_5011699440" description="Outer membrane protein beta-barrel domain-containing protein" evidence="1">
    <location>
        <begin position="19"/>
        <end position="204"/>
    </location>
</feature>
<evidence type="ECO:0008006" key="4">
    <source>
        <dbReference type="Google" id="ProtNLM"/>
    </source>
</evidence>
<evidence type="ECO:0000256" key="1">
    <source>
        <dbReference type="SAM" id="SignalP"/>
    </source>
</evidence>
<evidence type="ECO:0000313" key="3">
    <source>
        <dbReference type="Proteomes" id="UP000198769"/>
    </source>
</evidence>
<dbReference type="EMBL" id="FOVD01000011">
    <property type="protein sequence ID" value="SFN91912.1"/>
    <property type="molecule type" value="Genomic_DNA"/>
</dbReference>
<dbReference type="RefSeq" id="WP_090027596.1">
    <property type="nucleotide sequence ID" value="NZ_FOVD01000011.1"/>
</dbReference>
<protein>
    <recommendedName>
        <fullName evidence="4">Outer membrane protein beta-barrel domain-containing protein</fullName>
    </recommendedName>
</protein>
<gene>
    <name evidence="2" type="ORF">SAMN05421594_4707</name>
</gene>